<evidence type="ECO:0000313" key="2">
    <source>
        <dbReference type="EMBL" id="CUV27292.1"/>
    </source>
</evidence>
<evidence type="ECO:0000313" key="1">
    <source>
        <dbReference type="EMBL" id="CUV24180.1"/>
    </source>
</evidence>
<dbReference type="EMBL" id="LN899824">
    <property type="protein sequence ID" value="CUV27292.1"/>
    <property type="molecule type" value="Genomic_DNA"/>
</dbReference>
<protein>
    <submittedName>
        <fullName evidence="1">Uncharacterized protein</fullName>
    </submittedName>
</protein>
<dbReference type="EMBL" id="LN899822">
    <property type="protein sequence ID" value="CUV61365.1"/>
    <property type="molecule type" value="Genomic_DNA"/>
</dbReference>
<gene>
    <name evidence="6" type="ORF">RD1301_v1_1450006</name>
    <name evidence="1" type="ORF">RUN1744_v1_580044</name>
    <name evidence="2" type="ORF">RUN1985_v1_70006</name>
    <name evidence="3" type="ORF">TD1301_v1_2040006</name>
    <name evidence="4" type="ORF">TF3108_v1_840057</name>
    <name evidence="5" type="ORF">TO10_v1_250048</name>
</gene>
<organism evidence="1">
    <name type="scientific">Ralstonia solanacearum</name>
    <name type="common">Pseudomonas solanacearum</name>
    <dbReference type="NCBI Taxonomy" id="305"/>
    <lineage>
        <taxon>Bacteria</taxon>
        <taxon>Pseudomonadati</taxon>
        <taxon>Pseudomonadota</taxon>
        <taxon>Betaproteobacteria</taxon>
        <taxon>Burkholderiales</taxon>
        <taxon>Burkholderiaceae</taxon>
        <taxon>Ralstonia</taxon>
        <taxon>Ralstonia solanacearum species complex</taxon>
    </lineage>
</organism>
<sequence length="39" mass="4078">MLAGAELGQLQGRSGLAVILPLEVATQALTQGQERRTAE</sequence>
<dbReference type="EMBL" id="LN899827">
    <property type="protein sequence ID" value="CUV45136.1"/>
    <property type="molecule type" value="Genomic_DNA"/>
</dbReference>
<dbReference type="EMBL" id="LN899825">
    <property type="protein sequence ID" value="CUV36338.1"/>
    <property type="molecule type" value="Genomic_DNA"/>
</dbReference>
<dbReference type="AlphaFoldDB" id="A0A0S4UPN3"/>
<dbReference type="EMBL" id="LN899823">
    <property type="protein sequence ID" value="CUV24180.1"/>
    <property type="molecule type" value="Genomic_DNA"/>
</dbReference>
<evidence type="ECO:0000313" key="5">
    <source>
        <dbReference type="EMBL" id="CUV45136.1"/>
    </source>
</evidence>
<evidence type="ECO:0000313" key="6">
    <source>
        <dbReference type="EMBL" id="CUV61365.1"/>
    </source>
</evidence>
<accession>A0A0S4UPN3</accession>
<proteinExistence type="predicted"/>
<name>A0A0S4UPN3_RALSL</name>
<reference evidence="1" key="1">
    <citation type="submission" date="2015-10" db="EMBL/GenBank/DDBJ databases">
        <authorList>
            <person name="Gilbert D.G."/>
        </authorList>
    </citation>
    <scope>NUCLEOTIDE SEQUENCE</scope>
    <source>
        <strain evidence="1">Phyl III-seqv23</strain>
    </source>
</reference>
<evidence type="ECO:0000313" key="4">
    <source>
        <dbReference type="EMBL" id="CUV41712.1"/>
    </source>
</evidence>
<evidence type="ECO:0000313" key="3">
    <source>
        <dbReference type="EMBL" id="CUV36338.1"/>
    </source>
</evidence>
<dbReference type="EMBL" id="LN899826">
    <property type="protein sequence ID" value="CUV41712.1"/>
    <property type="molecule type" value="Genomic_DNA"/>
</dbReference>